<evidence type="ECO:0000313" key="7">
    <source>
        <dbReference type="EMBL" id="EOI56199.1"/>
    </source>
</evidence>
<evidence type="ECO:0000256" key="2">
    <source>
        <dbReference type="ARBA" id="ARBA00023015"/>
    </source>
</evidence>
<dbReference type="InterPro" id="IPR009061">
    <property type="entry name" value="DNA-bd_dom_put_sf"/>
</dbReference>
<evidence type="ECO:0000313" key="8">
    <source>
        <dbReference type="EMBL" id="EOW82551.1"/>
    </source>
</evidence>
<evidence type="ECO:0000256" key="3">
    <source>
        <dbReference type="ARBA" id="ARBA00023125"/>
    </source>
</evidence>
<dbReference type="InterPro" id="IPR047057">
    <property type="entry name" value="MerR_fam"/>
</dbReference>
<dbReference type="Proteomes" id="UP000013750">
    <property type="component" value="Unassembled WGS sequence"/>
</dbReference>
<dbReference type="EMBL" id="AJDQ01000007">
    <property type="protein sequence ID" value="EOI56199.1"/>
    <property type="molecule type" value="Genomic_DNA"/>
</dbReference>
<accession>R2XMS0</accession>
<dbReference type="PROSITE" id="PS50937">
    <property type="entry name" value="HTH_MERR_2"/>
    <property type="match status" value="1"/>
</dbReference>
<protein>
    <recommendedName>
        <fullName evidence="6">HTH merR-type domain-containing protein</fullName>
    </recommendedName>
</protein>
<keyword evidence="10" id="KW-1185">Reference proteome</keyword>
<keyword evidence="2" id="KW-0805">Transcription regulation</keyword>
<organism evidence="7 9">
    <name type="scientific">Enterococcus gilvus ATCC BAA-350</name>
    <dbReference type="NCBI Taxonomy" id="1158614"/>
    <lineage>
        <taxon>Bacteria</taxon>
        <taxon>Bacillati</taxon>
        <taxon>Bacillota</taxon>
        <taxon>Bacilli</taxon>
        <taxon>Lactobacillales</taxon>
        <taxon>Enterococcaceae</taxon>
        <taxon>Enterococcus</taxon>
    </lineage>
</organism>
<evidence type="ECO:0000259" key="6">
    <source>
        <dbReference type="PROSITE" id="PS50937"/>
    </source>
</evidence>
<dbReference type="PANTHER" id="PTHR30204:SF69">
    <property type="entry name" value="MERR-FAMILY TRANSCRIPTIONAL REGULATOR"/>
    <property type="match status" value="1"/>
</dbReference>
<dbReference type="InterPro" id="IPR010499">
    <property type="entry name" value="AraC_E-bd"/>
</dbReference>
<dbReference type="Proteomes" id="UP000014160">
    <property type="component" value="Unassembled WGS sequence"/>
</dbReference>
<evidence type="ECO:0000256" key="1">
    <source>
        <dbReference type="ARBA" id="ARBA00022491"/>
    </source>
</evidence>
<name>R2XMS0_9ENTE</name>
<dbReference type="SUPFAM" id="SSF46955">
    <property type="entry name" value="Putative DNA-binding domain"/>
    <property type="match status" value="1"/>
</dbReference>
<dbReference type="Gene3D" id="3.20.80.10">
    <property type="entry name" value="Regulatory factor, effector binding domain"/>
    <property type="match status" value="1"/>
</dbReference>
<sequence length="273" mass="32184">MLKIGEFSRLGQVSIRTLRHYDEIGLLHPQLVEEDSGYRYYSVKQLERLAQIVLLRELTFSLKEIQQLLQEDATKFTAALEKKEQEIEQEIQRDRFRQQQIHQMMQRMQHTEEYPVTLKKIPACSIVSLRRTVKSFYHEGLLWEEFLTLLISQSVTLPTAADQFLTIFHDEEYLEEWVEIEVAIVSDHPVQPPLQKRQLSELDPAAIIMVEGNYHQLPEAYRSFARWLEEHPEYELLKAPRQICHVGPEHTSNPEDYLTELQLPLIPLDSHLT</sequence>
<proteinExistence type="predicted"/>
<dbReference type="GO" id="GO:0003677">
    <property type="term" value="F:DNA binding"/>
    <property type="evidence" value="ECO:0007669"/>
    <property type="project" value="UniProtKB-KW"/>
</dbReference>
<keyword evidence="1" id="KW-0678">Repressor</keyword>
<keyword evidence="3" id="KW-0238">DNA-binding</keyword>
<dbReference type="EMBL" id="ASWH01000001">
    <property type="protein sequence ID" value="EOW82551.1"/>
    <property type="molecule type" value="Genomic_DNA"/>
</dbReference>
<dbReference type="eggNOG" id="COG0789">
    <property type="taxonomic scope" value="Bacteria"/>
</dbReference>
<dbReference type="AlphaFoldDB" id="R2XMS0"/>
<dbReference type="RefSeq" id="WP_010780491.1">
    <property type="nucleotide sequence ID" value="NZ_ASWH01000001.1"/>
</dbReference>
<dbReference type="Gene3D" id="1.10.1660.10">
    <property type="match status" value="1"/>
</dbReference>
<keyword evidence="4" id="KW-0804">Transcription</keyword>
<dbReference type="OrthoDB" id="9773308at2"/>
<reference evidence="7 9" key="1">
    <citation type="submission" date="2013-02" db="EMBL/GenBank/DDBJ databases">
        <title>The Genome Sequence of Enterococcus gilvus ATCC BAA-350.</title>
        <authorList>
            <consortium name="The Broad Institute Genome Sequencing Platform"/>
            <consortium name="The Broad Institute Genome Sequencing Center for Infectious Disease"/>
            <person name="Earl A.M."/>
            <person name="Gilmore M.S."/>
            <person name="Lebreton F."/>
            <person name="Walker B."/>
            <person name="Young S.K."/>
            <person name="Zeng Q."/>
            <person name="Gargeya S."/>
            <person name="Fitzgerald M."/>
            <person name="Haas B."/>
            <person name="Abouelleil A."/>
            <person name="Alvarado L."/>
            <person name="Arachchi H.M."/>
            <person name="Berlin A.M."/>
            <person name="Chapman S.B."/>
            <person name="Dewar J."/>
            <person name="Goldberg J."/>
            <person name="Griggs A."/>
            <person name="Gujja S."/>
            <person name="Hansen M."/>
            <person name="Howarth C."/>
            <person name="Imamovic A."/>
            <person name="Larimer J."/>
            <person name="McCowan C."/>
            <person name="Murphy C."/>
            <person name="Neiman D."/>
            <person name="Pearson M."/>
            <person name="Priest M."/>
            <person name="Roberts A."/>
            <person name="Saif S."/>
            <person name="Shea T."/>
            <person name="Sisk P."/>
            <person name="Sykes S."/>
            <person name="Wortman J."/>
            <person name="Nusbaum C."/>
            <person name="Birren B."/>
        </authorList>
    </citation>
    <scope>NUCLEOTIDE SEQUENCE [LARGE SCALE GENOMIC DNA]</scope>
    <source>
        <strain evidence="7 9">ATCC BAA-350</strain>
    </source>
</reference>
<dbReference type="PATRIC" id="fig|1158614.3.peg.2107"/>
<evidence type="ECO:0000313" key="10">
    <source>
        <dbReference type="Proteomes" id="UP000014160"/>
    </source>
</evidence>
<dbReference type="InterPro" id="IPR000551">
    <property type="entry name" value="MerR-type_HTH_dom"/>
</dbReference>
<evidence type="ECO:0000313" key="9">
    <source>
        <dbReference type="Proteomes" id="UP000013750"/>
    </source>
</evidence>
<dbReference type="PANTHER" id="PTHR30204">
    <property type="entry name" value="REDOX-CYCLING DRUG-SENSING TRANSCRIPTIONAL ACTIVATOR SOXR"/>
    <property type="match status" value="1"/>
</dbReference>
<dbReference type="InterPro" id="IPR029442">
    <property type="entry name" value="GyrI-like"/>
</dbReference>
<dbReference type="Pfam" id="PF13411">
    <property type="entry name" value="MerR_1"/>
    <property type="match status" value="1"/>
</dbReference>
<dbReference type="GO" id="GO:0003700">
    <property type="term" value="F:DNA-binding transcription factor activity"/>
    <property type="evidence" value="ECO:0007669"/>
    <property type="project" value="InterPro"/>
</dbReference>
<comment type="caution">
    <text evidence="7">The sequence shown here is derived from an EMBL/GenBank/DDBJ whole genome shotgun (WGS) entry which is preliminary data.</text>
</comment>
<dbReference type="SMART" id="SM00871">
    <property type="entry name" value="AraC_E_bind"/>
    <property type="match status" value="1"/>
</dbReference>
<dbReference type="HOGENOM" id="CLU_065103_2_2_9"/>
<feature type="coiled-coil region" evidence="5">
    <location>
        <begin position="66"/>
        <end position="93"/>
    </location>
</feature>
<feature type="domain" description="HTH merR-type" evidence="6">
    <location>
        <begin position="1"/>
        <end position="71"/>
    </location>
</feature>
<dbReference type="CDD" id="cd01107">
    <property type="entry name" value="HTH_BmrR"/>
    <property type="match status" value="1"/>
</dbReference>
<dbReference type="Pfam" id="PF06445">
    <property type="entry name" value="GyrI-like"/>
    <property type="match status" value="1"/>
</dbReference>
<dbReference type="InterPro" id="IPR011256">
    <property type="entry name" value="Reg_factor_effector_dom_sf"/>
</dbReference>
<evidence type="ECO:0000256" key="5">
    <source>
        <dbReference type="SAM" id="Coils"/>
    </source>
</evidence>
<evidence type="ECO:0000256" key="4">
    <source>
        <dbReference type="ARBA" id="ARBA00023163"/>
    </source>
</evidence>
<dbReference type="SMART" id="SM00422">
    <property type="entry name" value="HTH_MERR"/>
    <property type="match status" value="1"/>
</dbReference>
<dbReference type="SUPFAM" id="SSF55136">
    <property type="entry name" value="Probable bacterial effector-binding domain"/>
    <property type="match status" value="1"/>
</dbReference>
<gene>
    <name evidence="8" type="ORF">I592_01871</name>
    <name evidence="7" type="ORF">UKC_02096</name>
</gene>
<keyword evidence="5" id="KW-0175">Coiled coil</keyword>
<reference evidence="8 10" key="2">
    <citation type="submission" date="2013-03" db="EMBL/GenBank/DDBJ databases">
        <title>The Genome Sequence of Enterococcus gilvus ATCC BAA-350 (PacBio/Illumina hybrid assembly).</title>
        <authorList>
            <consortium name="The Broad Institute Genomics Platform"/>
            <consortium name="The Broad Institute Genome Sequencing Center for Infectious Disease"/>
            <person name="Earl A."/>
            <person name="Russ C."/>
            <person name="Gilmore M."/>
            <person name="Surin D."/>
            <person name="Walker B."/>
            <person name="Young S."/>
            <person name="Zeng Q."/>
            <person name="Gargeya S."/>
            <person name="Fitzgerald M."/>
            <person name="Haas B."/>
            <person name="Abouelleil A."/>
            <person name="Allen A.W."/>
            <person name="Alvarado L."/>
            <person name="Arachchi H.M."/>
            <person name="Berlin A.M."/>
            <person name="Chapman S.B."/>
            <person name="Gainer-Dewar J."/>
            <person name="Goldberg J."/>
            <person name="Griggs A."/>
            <person name="Gujja S."/>
            <person name="Hansen M."/>
            <person name="Howarth C."/>
            <person name="Imamovic A."/>
            <person name="Ireland A."/>
            <person name="Larimer J."/>
            <person name="McCowan C."/>
            <person name="Murphy C."/>
            <person name="Pearson M."/>
            <person name="Poon T.W."/>
            <person name="Priest M."/>
            <person name="Roberts A."/>
            <person name="Saif S."/>
            <person name="Shea T."/>
            <person name="Sisk P."/>
            <person name="Sykes S."/>
            <person name="Wortman J."/>
            <person name="Nusbaum C."/>
            <person name="Birren B."/>
        </authorList>
    </citation>
    <scope>NUCLEOTIDE SEQUENCE [LARGE SCALE GENOMIC DNA]</scope>
    <source>
        <strain evidence="8 10">ATCC BAA-350</strain>
    </source>
</reference>